<dbReference type="Pfam" id="PF11372">
    <property type="entry name" value="DUF3173"/>
    <property type="match status" value="1"/>
</dbReference>
<sequence length="70" mass="8079">MKMNKEMVNWQDLERLGFPPYTAKSIIRQGKAFMVQQGYEFYQGKRVSIIPLKAVKSVIGDIELLSEAEE</sequence>
<dbReference type="Proteomes" id="UP000017469">
    <property type="component" value="Chromosome"/>
</dbReference>
<dbReference type="eggNOG" id="ENOG502ZQXD">
    <property type="taxonomic scope" value="Bacteria"/>
</dbReference>
<reference evidence="1 2" key="1">
    <citation type="journal article" date="2013" name="Genome Announc.">
        <title>Complete Genome Sequence of Carnobacterium gilichinskyi Strain WN1359T (DSM 27470T).</title>
        <authorList>
            <person name="Leonard M.T."/>
            <person name="Panayotova N."/>
            <person name="Farmerie W.G."/>
            <person name="Triplett E.W."/>
            <person name="Nicholson W.L."/>
        </authorList>
    </citation>
    <scope>NUCLEOTIDE SEQUENCE [LARGE SCALE GENOMIC DNA]</scope>
    <source>
        <strain evidence="1 2">WN1359</strain>
    </source>
</reference>
<organism evidence="1 2">
    <name type="scientific">Carnobacterium inhibens subsp. gilichinskyi</name>
    <dbReference type="NCBI Taxonomy" id="1266845"/>
    <lineage>
        <taxon>Bacteria</taxon>
        <taxon>Bacillati</taxon>
        <taxon>Bacillota</taxon>
        <taxon>Bacilli</taxon>
        <taxon>Lactobacillales</taxon>
        <taxon>Carnobacteriaceae</taxon>
        <taxon>Carnobacterium</taxon>
    </lineage>
</organism>
<dbReference type="PATRIC" id="fig|1266845.5.peg.1564"/>
<accession>U5SEC3</accession>
<protein>
    <recommendedName>
        <fullName evidence="3">DUF3173 domain-containing protein</fullName>
    </recommendedName>
</protein>
<dbReference type="KEGG" id="caw:Q783_08365"/>
<gene>
    <name evidence="1" type="ORF">Q783_08365</name>
</gene>
<dbReference type="STRING" id="1266845.Q783_08365"/>
<evidence type="ECO:0000313" key="2">
    <source>
        <dbReference type="Proteomes" id="UP000017469"/>
    </source>
</evidence>
<evidence type="ECO:0000313" key="1">
    <source>
        <dbReference type="EMBL" id="AGY82197.1"/>
    </source>
</evidence>
<name>U5SEC3_9LACT</name>
<evidence type="ECO:0008006" key="3">
    <source>
        <dbReference type="Google" id="ProtNLM"/>
    </source>
</evidence>
<dbReference type="HOGENOM" id="CLU_177854_1_1_9"/>
<dbReference type="AlphaFoldDB" id="U5SEC3"/>
<proteinExistence type="predicted"/>
<dbReference type="EMBL" id="CP006812">
    <property type="protein sequence ID" value="AGY82197.1"/>
    <property type="molecule type" value="Genomic_DNA"/>
</dbReference>
<dbReference type="InterPro" id="IPR021512">
    <property type="entry name" value="DUF3173"/>
</dbReference>